<protein>
    <submittedName>
        <fullName evidence="1">Uncharacterized protein</fullName>
    </submittedName>
</protein>
<dbReference type="InParanoid" id="A0A0C9ZVY8"/>
<name>A0A0C9ZVY8_9AGAM</name>
<dbReference type="Proteomes" id="UP000054485">
    <property type="component" value="Unassembled WGS sequence"/>
</dbReference>
<evidence type="ECO:0000313" key="2">
    <source>
        <dbReference type="Proteomes" id="UP000054485"/>
    </source>
</evidence>
<reference evidence="2" key="2">
    <citation type="submission" date="2015-01" db="EMBL/GenBank/DDBJ databases">
        <title>Evolutionary Origins and Diversification of the Mycorrhizal Mutualists.</title>
        <authorList>
            <consortium name="DOE Joint Genome Institute"/>
            <consortium name="Mycorrhizal Genomics Consortium"/>
            <person name="Kohler A."/>
            <person name="Kuo A."/>
            <person name="Nagy L.G."/>
            <person name="Floudas D."/>
            <person name="Copeland A."/>
            <person name="Barry K.W."/>
            <person name="Cichocki N."/>
            <person name="Veneault-Fourrey C."/>
            <person name="LaButti K."/>
            <person name="Lindquist E.A."/>
            <person name="Lipzen A."/>
            <person name="Lundell T."/>
            <person name="Morin E."/>
            <person name="Murat C."/>
            <person name="Riley R."/>
            <person name="Ohm R."/>
            <person name="Sun H."/>
            <person name="Tunlid A."/>
            <person name="Henrissat B."/>
            <person name="Grigoriev I.V."/>
            <person name="Hibbett D.S."/>
            <person name="Martin F."/>
        </authorList>
    </citation>
    <scope>NUCLEOTIDE SEQUENCE [LARGE SCALE GENOMIC DNA]</scope>
    <source>
        <strain evidence="2">UH-Slu-Lm8-n1</strain>
    </source>
</reference>
<dbReference type="HOGENOM" id="CLU_2279348_0_0_1"/>
<dbReference type="EMBL" id="KN835919">
    <property type="protein sequence ID" value="KIK33551.1"/>
    <property type="molecule type" value="Genomic_DNA"/>
</dbReference>
<gene>
    <name evidence="1" type="ORF">CY34DRAFT_696728</name>
</gene>
<keyword evidence="2" id="KW-1185">Reference proteome</keyword>
<evidence type="ECO:0000313" key="1">
    <source>
        <dbReference type="EMBL" id="KIK33551.1"/>
    </source>
</evidence>
<accession>A0A0C9ZVY8</accession>
<reference evidence="1 2" key="1">
    <citation type="submission" date="2014-04" db="EMBL/GenBank/DDBJ databases">
        <authorList>
            <consortium name="DOE Joint Genome Institute"/>
            <person name="Kuo A."/>
            <person name="Ruytinx J."/>
            <person name="Rineau F."/>
            <person name="Colpaert J."/>
            <person name="Kohler A."/>
            <person name="Nagy L.G."/>
            <person name="Floudas D."/>
            <person name="Copeland A."/>
            <person name="Barry K.W."/>
            <person name="Cichocki N."/>
            <person name="Veneault-Fourrey C."/>
            <person name="LaButti K."/>
            <person name="Lindquist E.A."/>
            <person name="Lipzen A."/>
            <person name="Lundell T."/>
            <person name="Morin E."/>
            <person name="Murat C."/>
            <person name="Sun H."/>
            <person name="Tunlid A."/>
            <person name="Henrissat B."/>
            <person name="Grigoriev I.V."/>
            <person name="Hibbett D.S."/>
            <person name="Martin F."/>
            <person name="Nordberg H.P."/>
            <person name="Cantor M.N."/>
            <person name="Hua S.X."/>
        </authorList>
    </citation>
    <scope>NUCLEOTIDE SEQUENCE [LARGE SCALE GENOMIC DNA]</scope>
    <source>
        <strain evidence="1 2">UH-Slu-Lm8-n1</strain>
    </source>
</reference>
<dbReference type="AlphaFoldDB" id="A0A0C9ZVY8"/>
<sequence length="102" mass="11795">MPLVVYSCVYPSPTASRSNGLTSSQAFTDFTHYSDYKATPALLSHIYLRPIVDPSWTLHRLGRKSVASGSSLWEERMHHNAIRWMVMMTEYRMMMIRSIPQL</sequence>
<proteinExistence type="predicted"/>
<organism evidence="1 2">
    <name type="scientific">Suillus luteus UH-Slu-Lm8-n1</name>
    <dbReference type="NCBI Taxonomy" id="930992"/>
    <lineage>
        <taxon>Eukaryota</taxon>
        <taxon>Fungi</taxon>
        <taxon>Dikarya</taxon>
        <taxon>Basidiomycota</taxon>
        <taxon>Agaricomycotina</taxon>
        <taxon>Agaricomycetes</taxon>
        <taxon>Agaricomycetidae</taxon>
        <taxon>Boletales</taxon>
        <taxon>Suillineae</taxon>
        <taxon>Suillaceae</taxon>
        <taxon>Suillus</taxon>
    </lineage>
</organism>